<dbReference type="EMBL" id="JAIQCV010000013">
    <property type="protein sequence ID" value="KAH1032860.1"/>
    <property type="molecule type" value="Genomic_DNA"/>
</dbReference>
<proteinExistence type="predicted"/>
<dbReference type="AlphaFoldDB" id="A0A9D3UAN2"/>
<name>A0A9D3UAN2_9ROSI</name>
<dbReference type="Proteomes" id="UP000828251">
    <property type="component" value="Unassembled WGS sequence"/>
</dbReference>
<keyword evidence="2" id="KW-1185">Reference proteome</keyword>
<protein>
    <submittedName>
        <fullName evidence="1">Uncharacterized protein</fullName>
    </submittedName>
</protein>
<evidence type="ECO:0000313" key="2">
    <source>
        <dbReference type="Proteomes" id="UP000828251"/>
    </source>
</evidence>
<reference evidence="1 2" key="1">
    <citation type="journal article" date="2021" name="Plant Biotechnol. J.">
        <title>Multi-omics assisted identification of the key and species-specific regulatory components of drought-tolerant mechanisms in Gossypium stocksii.</title>
        <authorList>
            <person name="Yu D."/>
            <person name="Ke L."/>
            <person name="Zhang D."/>
            <person name="Wu Y."/>
            <person name="Sun Y."/>
            <person name="Mei J."/>
            <person name="Sun J."/>
            <person name="Sun Y."/>
        </authorList>
    </citation>
    <scope>NUCLEOTIDE SEQUENCE [LARGE SCALE GENOMIC DNA]</scope>
    <source>
        <strain evidence="2">cv. E1</strain>
        <tissue evidence="1">Leaf</tissue>
    </source>
</reference>
<organism evidence="1 2">
    <name type="scientific">Gossypium stocksii</name>
    <dbReference type="NCBI Taxonomy" id="47602"/>
    <lineage>
        <taxon>Eukaryota</taxon>
        <taxon>Viridiplantae</taxon>
        <taxon>Streptophyta</taxon>
        <taxon>Embryophyta</taxon>
        <taxon>Tracheophyta</taxon>
        <taxon>Spermatophyta</taxon>
        <taxon>Magnoliopsida</taxon>
        <taxon>eudicotyledons</taxon>
        <taxon>Gunneridae</taxon>
        <taxon>Pentapetalae</taxon>
        <taxon>rosids</taxon>
        <taxon>malvids</taxon>
        <taxon>Malvales</taxon>
        <taxon>Malvaceae</taxon>
        <taxon>Malvoideae</taxon>
        <taxon>Gossypium</taxon>
    </lineage>
</organism>
<sequence length="110" mass="12997">MASIIFQLSCVKHIKEYVTKLSYMVTFKYVQTRRHSSDDKTHTSHAGIYSFLQIKDVLAEVVNGRMERTEWKVKRNYILNVLGKKEEKNEKNKVCIFHPSFQIEMIKGEK</sequence>
<evidence type="ECO:0000313" key="1">
    <source>
        <dbReference type="EMBL" id="KAH1032860.1"/>
    </source>
</evidence>
<comment type="caution">
    <text evidence="1">The sequence shown here is derived from an EMBL/GenBank/DDBJ whole genome shotgun (WGS) entry which is preliminary data.</text>
</comment>
<accession>A0A9D3UAN2</accession>
<gene>
    <name evidence="1" type="ORF">J1N35_045034</name>
</gene>